<evidence type="ECO:0000256" key="1">
    <source>
        <dbReference type="ARBA" id="ARBA00005964"/>
    </source>
</evidence>
<dbReference type="Gene3D" id="3.40.50.1820">
    <property type="entry name" value="alpha/beta hydrolase"/>
    <property type="match status" value="2"/>
</dbReference>
<dbReference type="SUPFAM" id="SSF53474">
    <property type="entry name" value="alpha/beta-Hydrolases"/>
    <property type="match status" value="1"/>
</dbReference>
<dbReference type="InterPro" id="IPR019819">
    <property type="entry name" value="Carboxylesterase_B_CS"/>
</dbReference>
<dbReference type="PANTHER" id="PTHR43918:SF4">
    <property type="entry name" value="CARBOXYLIC ESTER HYDROLASE"/>
    <property type="match status" value="1"/>
</dbReference>
<dbReference type="PROSITE" id="PS00941">
    <property type="entry name" value="CARBOXYLESTERASE_B_2"/>
    <property type="match status" value="1"/>
</dbReference>
<accession>A0AAE0I518</accession>
<dbReference type="GO" id="GO:0006581">
    <property type="term" value="P:acetylcholine catabolic process"/>
    <property type="evidence" value="ECO:0007669"/>
    <property type="project" value="TreeGrafter"/>
</dbReference>
<comment type="caution">
    <text evidence="5">The sequence shown here is derived from an EMBL/GenBank/DDBJ whole genome shotgun (WGS) entry which is preliminary data.</text>
</comment>
<evidence type="ECO:0000313" key="6">
    <source>
        <dbReference type="Proteomes" id="UP001283341"/>
    </source>
</evidence>
<dbReference type="InterPro" id="IPR002018">
    <property type="entry name" value="CarbesteraseB"/>
</dbReference>
<dbReference type="EMBL" id="JAUEDM010000004">
    <property type="protein sequence ID" value="KAK3318713.1"/>
    <property type="molecule type" value="Genomic_DNA"/>
</dbReference>
<keyword evidence="2 3" id="KW-0378">Hydrolase</keyword>
<dbReference type="EC" id="3.1.1.-" evidence="3"/>
<gene>
    <name evidence="5" type="ORF">B0H66DRAFT_558063</name>
</gene>
<feature type="domain" description="Carboxylesterase type B" evidence="4">
    <location>
        <begin position="37"/>
        <end position="374"/>
    </location>
</feature>
<dbReference type="GO" id="GO:0019695">
    <property type="term" value="P:choline metabolic process"/>
    <property type="evidence" value="ECO:0007669"/>
    <property type="project" value="TreeGrafter"/>
</dbReference>
<dbReference type="AlphaFoldDB" id="A0AAE0I518"/>
<reference evidence="5" key="2">
    <citation type="submission" date="2023-06" db="EMBL/GenBank/DDBJ databases">
        <authorList>
            <consortium name="Lawrence Berkeley National Laboratory"/>
            <person name="Haridas S."/>
            <person name="Hensen N."/>
            <person name="Bonometti L."/>
            <person name="Westerberg I."/>
            <person name="Brannstrom I.O."/>
            <person name="Guillou S."/>
            <person name="Cros-Aarteil S."/>
            <person name="Calhoun S."/>
            <person name="Kuo A."/>
            <person name="Mondo S."/>
            <person name="Pangilinan J."/>
            <person name="Riley R."/>
            <person name="Labutti K."/>
            <person name="Andreopoulos B."/>
            <person name="Lipzen A."/>
            <person name="Chen C."/>
            <person name="Yanf M."/>
            <person name="Daum C."/>
            <person name="Ng V."/>
            <person name="Clum A."/>
            <person name="Steindorff A."/>
            <person name="Ohm R."/>
            <person name="Martin F."/>
            <person name="Silar P."/>
            <person name="Natvig D."/>
            <person name="Lalanne C."/>
            <person name="Gautier V."/>
            <person name="Ament-Velasquez S.L."/>
            <person name="Kruys A."/>
            <person name="Hutchinson M.I."/>
            <person name="Powell A.J."/>
            <person name="Barry K."/>
            <person name="Miller A.N."/>
            <person name="Grigoriev I.V."/>
            <person name="Debuchy R."/>
            <person name="Gladieux P."/>
            <person name="Thoren M.H."/>
            <person name="Johannesson H."/>
        </authorList>
    </citation>
    <scope>NUCLEOTIDE SEQUENCE</scope>
    <source>
        <strain evidence="5">CBS 118394</strain>
    </source>
</reference>
<dbReference type="Pfam" id="PF00135">
    <property type="entry name" value="COesterase"/>
    <property type="match status" value="2"/>
</dbReference>
<dbReference type="GO" id="GO:0003990">
    <property type="term" value="F:acetylcholinesterase activity"/>
    <property type="evidence" value="ECO:0007669"/>
    <property type="project" value="TreeGrafter"/>
</dbReference>
<dbReference type="InterPro" id="IPR050654">
    <property type="entry name" value="AChE-related_enzymes"/>
</dbReference>
<keyword evidence="6" id="KW-1185">Reference proteome</keyword>
<comment type="similarity">
    <text evidence="1 3">Belongs to the type-B carboxylesterase/lipase family.</text>
</comment>
<evidence type="ECO:0000259" key="4">
    <source>
        <dbReference type="Pfam" id="PF00135"/>
    </source>
</evidence>
<evidence type="ECO:0000313" key="5">
    <source>
        <dbReference type="EMBL" id="KAK3318713.1"/>
    </source>
</evidence>
<dbReference type="PROSITE" id="PS00122">
    <property type="entry name" value="CARBOXYLESTERASE_B_1"/>
    <property type="match status" value="1"/>
</dbReference>
<name>A0AAE0I518_9PEZI</name>
<organism evidence="5 6">
    <name type="scientific">Apodospora peruviana</name>
    <dbReference type="NCBI Taxonomy" id="516989"/>
    <lineage>
        <taxon>Eukaryota</taxon>
        <taxon>Fungi</taxon>
        <taxon>Dikarya</taxon>
        <taxon>Ascomycota</taxon>
        <taxon>Pezizomycotina</taxon>
        <taxon>Sordariomycetes</taxon>
        <taxon>Sordariomycetidae</taxon>
        <taxon>Sordariales</taxon>
        <taxon>Lasiosphaeriaceae</taxon>
        <taxon>Apodospora</taxon>
    </lineage>
</organism>
<dbReference type="PANTHER" id="PTHR43918">
    <property type="entry name" value="ACETYLCHOLINESTERASE"/>
    <property type="match status" value="1"/>
</dbReference>
<sequence length="518" mass="56168">MWLKSRTLFTVITILRGSIIIASAYYTHHDDDPELTVRITGGGVIHGFVDPAAPAVRQFLGIPYAQPPLGNLRFAPPLPALPFGELNATKLGSSCMQYLSNTPPNVYVNEVLEFNLAGLNGTDRLPISEDCLTLSIWTPPRIINSSNKTTPPLLPVIVFFYGGAFAAGGADVPYQIPTNWVKRSQNHIVVSFNHRDNIFGFPNAAGLDSDKQNVGLLDQRLAVEWVRDNIVAFGGDAKRIGLWGQSSGACALGYYSYSFRDDPIANSLIMDSGNEFIDILTVDPARANFTYVASQLGCGRDLTPAQELACMRRLDAGVIEDFLRQYNDAGTTPLLTFSPVVDNTTVFRNYTALLTAQLPALIGSNAQDGVPFVLPYDPTAGVDVGLADQTTKVFFFCPTYRAALVRSGSSKVYRYLYAGNFTNVSPKGWMGAYHAAEMPLVFGTHALFRGHSSALEDETSAAMQDVWVAFVATAGEEMPDIEGLDGGAWVEGQVVEFGNGVPARVLDTAEMDRGCDFS</sequence>
<protein>
    <recommendedName>
        <fullName evidence="3">Carboxylic ester hydrolase</fullName>
        <ecNumber evidence="3">3.1.1.-</ecNumber>
    </recommendedName>
</protein>
<evidence type="ECO:0000256" key="2">
    <source>
        <dbReference type="ARBA" id="ARBA00022801"/>
    </source>
</evidence>
<dbReference type="InterPro" id="IPR029058">
    <property type="entry name" value="AB_hydrolase_fold"/>
</dbReference>
<proteinExistence type="inferred from homology"/>
<feature type="domain" description="Carboxylesterase type B" evidence="4">
    <location>
        <begin position="386"/>
        <end position="473"/>
    </location>
</feature>
<reference evidence="5" key="1">
    <citation type="journal article" date="2023" name="Mol. Phylogenet. Evol.">
        <title>Genome-scale phylogeny and comparative genomics of the fungal order Sordariales.</title>
        <authorList>
            <person name="Hensen N."/>
            <person name="Bonometti L."/>
            <person name="Westerberg I."/>
            <person name="Brannstrom I.O."/>
            <person name="Guillou S."/>
            <person name="Cros-Aarteil S."/>
            <person name="Calhoun S."/>
            <person name="Haridas S."/>
            <person name="Kuo A."/>
            <person name="Mondo S."/>
            <person name="Pangilinan J."/>
            <person name="Riley R."/>
            <person name="LaButti K."/>
            <person name="Andreopoulos B."/>
            <person name="Lipzen A."/>
            <person name="Chen C."/>
            <person name="Yan M."/>
            <person name="Daum C."/>
            <person name="Ng V."/>
            <person name="Clum A."/>
            <person name="Steindorff A."/>
            <person name="Ohm R.A."/>
            <person name="Martin F."/>
            <person name="Silar P."/>
            <person name="Natvig D.O."/>
            <person name="Lalanne C."/>
            <person name="Gautier V."/>
            <person name="Ament-Velasquez S.L."/>
            <person name="Kruys A."/>
            <person name="Hutchinson M.I."/>
            <person name="Powell A.J."/>
            <person name="Barry K."/>
            <person name="Miller A.N."/>
            <person name="Grigoriev I.V."/>
            <person name="Debuchy R."/>
            <person name="Gladieux P."/>
            <person name="Hiltunen Thoren M."/>
            <person name="Johannesson H."/>
        </authorList>
    </citation>
    <scope>NUCLEOTIDE SEQUENCE</scope>
    <source>
        <strain evidence="5">CBS 118394</strain>
    </source>
</reference>
<evidence type="ECO:0000256" key="3">
    <source>
        <dbReference type="RuleBase" id="RU361235"/>
    </source>
</evidence>
<dbReference type="InterPro" id="IPR019826">
    <property type="entry name" value="Carboxylesterase_B_AS"/>
</dbReference>
<dbReference type="Proteomes" id="UP001283341">
    <property type="component" value="Unassembled WGS sequence"/>
</dbReference>
<dbReference type="GO" id="GO:0005886">
    <property type="term" value="C:plasma membrane"/>
    <property type="evidence" value="ECO:0007669"/>
    <property type="project" value="TreeGrafter"/>
</dbReference>